<dbReference type="EMBL" id="JYON01000016">
    <property type="protein sequence ID" value="KJH70923.1"/>
    <property type="molecule type" value="Genomic_DNA"/>
</dbReference>
<sequence>MHEAPFFSHQCLLFIFQRKTGKLVARLAIAFRIKTTMPREQKLLDYLGFPPANLPSIPKRSDLTYQT</sequence>
<proteinExistence type="predicted"/>
<reference evidence="1 2" key="1">
    <citation type="submission" date="2015-02" db="EMBL/GenBank/DDBJ databases">
        <title>Draft genome of a novel marine cyanobacterium (Chroococcales) isolated from South Atlantic Ocean.</title>
        <authorList>
            <person name="Rigonato J."/>
            <person name="Alvarenga D.O."/>
            <person name="Branco L.H."/>
            <person name="Varani A.M."/>
            <person name="Brandini F.P."/>
            <person name="Fiore M.F."/>
        </authorList>
    </citation>
    <scope>NUCLEOTIDE SEQUENCE [LARGE SCALE GENOMIC DNA]</scope>
    <source>
        <strain evidence="1 2">CENA595</strain>
    </source>
</reference>
<keyword evidence="2" id="KW-1185">Reference proteome</keyword>
<gene>
    <name evidence="1" type="ORF">UH38_15120</name>
</gene>
<accession>A0A0D8ZQ36</accession>
<evidence type="ECO:0000313" key="2">
    <source>
        <dbReference type="Proteomes" id="UP000032452"/>
    </source>
</evidence>
<protein>
    <submittedName>
        <fullName evidence="1">Uncharacterized protein</fullName>
    </submittedName>
</protein>
<organism evidence="1 2">
    <name type="scientific">Aliterella atlantica CENA595</name>
    <dbReference type="NCBI Taxonomy" id="1618023"/>
    <lineage>
        <taxon>Bacteria</taxon>
        <taxon>Bacillati</taxon>
        <taxon>Cyanobacteriota</taxon>
        <taxon>Cyanophyceae</taxon>
        <taxon>Chroococcidiopsidales</taxon>
        <taxon>Aliterellaceae</taxon>
        <taxon>Aliterella</taxon>
    </lineage>
</organism>
<evidence type="ECO:0000313" key="1">
    <source>
        <dbReference type="EMBL" id="KJH70923.1"/>
    </source>
</evidence>
<comment type="caution">
    <text evidence="1">The sequence shown here is derived from an EMBL/GenBank/DDBJ whole genome shotgun (WGS) entry which is preliminary data.</text>
</comment>
<dbReference type="Proteomes" id="UP000032452">
    <property type="component" value="Unassembled WGS sequence"/>
</dbReference>
<name>A0A0D8ZQ36_9CYAN</name>
<dbReference type="AlphaFoldDB" id="A0A0D8ZQ36"/>